<dbReference type="AlphaFoldDB" id="A0A565BV37"/>
<proteinExistence type="predicted"/>
<dbReference type="InterPro" id="IPR036875">
    <property type="entry name" value="Znf_CCHC_sf"/>
</dbReference>
<dbReference type="OrthoDB" id="1107037at2759"/>
<keyword evidence="5" id="KW-1185">Reference proteome</keyword>
<dbReference type="Proteomes" id="UP000489600">
    <property type="component" value="Unassembled WGS sequence"/>
</dbReference>
<feature type="region of interest" description="Disordered" evidence="2">
    <location>
        <begin position="128"/>
        <end position="160"/>
    </location>
</feature>
<feature type="domain" description="CCHC-type" evidence="3">
    <location>
        <begin position="232"/>
        <end position="245"/>
    </location>
</feature>
<keyword evidence="1" id="KW-0863">Zinc-finger</keyword>
<protein>
    <recommendedName>
        <fullName evidence="3">CCHC-type domain-containing protein</fullName>
    </recommendedName>
</protein>
<evidence type="ECO:0000259" key="3">
    <source>
        <dbReference type="PROSITE" id="PS50158"/>
    </source>
</evidence>
<evidence type="ECO:0000313" key="4">
    <source>
        <dbReference type="EMBL" id="VVB05267.1"/>
    </source>
</evidence>
<name>A0A565BV37_9BRAS</name>
<reference evidence="4" key="1">
    <citation type="submission" date="2019-07" db="EMBL/GenBank/DDBJ databases">
        <authorList>
            <person name="Dittberner H."/>
        </authorList>
    </citation>
    <scope>NUCLEOTIDE SEQUENCE [LARGE SCALE GENOMIC DNA]</scope>
</reference>
<evidence type="ECO:0000313" key="5">
    <source>
        <dbReference type="Proteomes" id="UP000489600"/>
    </source>
</evidence>
<dbReference type="GO" id="GO:0003676">
    <property type="term" value="F:nucleic acid binding"/>
    <property type="evidence" value="ECO:0007669"/>
    <property type="project" value="InterPro"/>
</dbReference>
<dbReference type="SMART" id="SM00343">
    <property type="entry name" value="ZnF_C2HC"/>
    <property type="match status" value="3"/>
</dbReference>
<evidence type="ECO:0000256" key="1">
    <source>
        <dbReference type="PROSITE-ProRule" id="PRU00047"/>
    </source>
</evidence>
<gene>
    <name evidence="4" type="ORF">ANE_LOCUS15711</name>
</gene>
<dbReference type="PROSITE" id="PS50158">
    <property type="entry name" value="ZF_CCHC"/>
    <property type="match status" value="1"/>
</dbReference>
<sequence length="343" mass="39309">MALLSRQFSKYLKQKETQKENGRNSEVDSSLKNIQCFECKGFGHVRSECANLLKKKALTSIKSGSDSDSDDELALKNFMALTTFVSSSVSEPATETAAETPAKSTYEILWRDMILDLMENPQKQKLFFSSEGRRETAATSASEPKPIIASKPKPRIASEPKPRVTIGTATATKTATASRKFLEFQSASQRFFRPICHPCGVARHIRPRCFKLLRENHRREQAYDERFRGPTCYRCGVEGHIQRHCFGFSRRFVHEGQRFKKVWVRKDDLYGNVWGDWSCFCFGVIDDDAIEVKSVGFTYIVKKGKIEMSYLEFFLYHSTVLLRLLQEVIQKLRCVICGEELVY</sequence>
<dbReference type="PANTHER" id="PTHR23002">
    <property type="entry name" value="ZINC FINGER CCHC DOMAIN CONTAINING PROTEIN"/>
    <property type="match status" value="1"/>
</dbReference>
<comment type="caution">
    <text evidence="4">The sequence shown here is derived from an EMBL/GenBank/DDBJ whole genome shotgun (WGS) entry which is preliminary data.</text>
</comment>
<evidence type="ECO:0000256" key="2">
    <source>
        <dbReference type="SAM" id="MobiDB-lite"/>
    </source>
</evidence>
<dbReference type="GO" id="GO:0008270">
    <property type="term" value="F:zinc ion binding"/>
    <property type="evidence" value="ECO:0007669"/>
    <property type="project" value="UniProtKB-KW"/>
</dbReference>
<dbReference type="InterPro" id="IPR051714">
    <property type="entry name" value="Znf_CCHC_NABP"/>
</dbReference>
<organism evidence="4 5">
    <name type="scientific">Arabis nemorensis</name>
    <dbReference type="NCBI Taxonomy" id="586526"/>
    <lineage>
        <taxon>Eukaryota</taxon>
        <taxon>Viridiplantae</taxon>
        <taxon>Streptophyta</taxon>
        <taxon>Embryophyta</taxon>
        <taxon>Tracheophyta</taxon>
        <taxon>Spermatophyta</taxon>
        <taxon>Magnoliopsida</taxon>
        <taxon>eudicotyledons</taxon>
        <taxon>Gunneridae</taxon>
        <taxon>Pentapetalae</taxon>
        <taxon>rosids</taxon>
        <taxon>malvids</taxon>
        <taxon>Brassicales</taxon>
        <taxon>Brassicaceae</taxon>
        <taxon>Arabideae</taxon>
        <taxon>Arabis</taxon>
    </lineage>
</organism>
<dbReference type="InterPro" id="IPR001878">
    <property type="entry name" value="Znf_CCHC"/>
</dbReference>
<accession>A0A565BV37</accession>
<keyword evidence="1" id="KW-0862">Zinc</keyword>
<dbReference type="EMBL" id="CABITT030000005">
    <property type="protein sequence ID" value="VVB05267.1"/>
    <property type="molecule type" value="Genomic_DNA"/>
</dbReference>
<dbReference type="Gene3D" id="4.10.60.10">
    <property type="entry name" value="Zinc finger, CCHC-type"/>
    <property type="match status" value="2"/>
</dbReference>
<keyword evidence="1" id="KW-0479">Metal-binding</keyword>
<dbReference type="SUPFAM" id="SSF57756">
    <property type="entry name" value="Retrovirus zinc finger-like domains"/>
    <property type="match status" value="1"/>
</dbReference>